<dbReference type="GO" id="GO:0003700">
    <property type="term" value="F:DNA-binding transcription factor activity"/>
    <property type="evidence" value="ECO:0007669"/>
    <property type="project" value="InterPro"/>
</dbReference>
<dbReference type="InterPro" id="IPR036390">
    <property type="entry name" value="WH_DNA-bd_sf"/>
</dbReference>
<organism evidence="5">
    <name type="scientific">Solibacter usitatus (strain Ellin6076)</name>
    <dbReference type="NCBI Taxonomy" id="234267"/>
    <lineage>
        <taxon>Bacteria</taxon>
        <taxon>Pseudomonadati</taxon>
        <taxon>Acidobacteriota</taxon>
        <taxon>Terriglobia</taxon>
        <taxon>Bryobacterales</taxon>
        <taxon>Solibacteraceae</taxon>
        <taxon>Candidatus Solibacter</taxon>
    </lineage>
</organism>
<dbReference type="KEGG" id="sus:Acid_4594"/>
<dbReference type="InParanoid" id="Q01XR2"/>
<keyword evidence="3" id="KW-0804">Transcription</keyword>
<keyword evidence="2" id="KW-0238">DNA-binding</keyword>
<accession>Q01XR2</accession>
<feature type="domain" description="HTH marR-type" evidence="4">
    <location>
        <begin position="1"/>
        <end position="137"/>
    </location>
</feature>
<evidence type="ECO:0000256" key="2">
    <source>
        <dbReference type="ARBA" id="ARBA00023125"/>
    </source>
</evidence>
<dbReference type="eggNOG" id="COG1846">
    <property type="taxonomic scope" value="Bacteria"/>
</dbReference>
<name>Q01XR2_SOLUE</name>
<sequence length="146" mass="15921">MDSSGVHLWLVLWKAYESLHAHAIRHIQSLGLGFSDFSVLEVLLHKGPTPVNTIGEMVHLTSGSITVAVDRMEAKGLVQRCNHPSDRRTRVVHLTEAGAKLIRCAFADHEAAMERAAAGLTLAEREQAIGLLKKLGLRARAGLDQT</sequence>
<proteinExistence type="predicted"/>
<dbReference type="SUPFAM" id="SSF46785">
    <property type="entry name" value="Winged helix' DNA-binding domain"/>
    <property type="match status" value="1"/>
</dbReference>
<dbReference type="InterPro" id="IPR000835">
    <property type="entry name" value="HTH_MarR-typ"/>
</dbReference>
<dbReference type="PANTHER" id="PTHR42756">
    <property type="entry name" value="TRANSCRIPTIONAL REGULATOR, MARR"/>
    <property type="match status" value="1"/>
</dbReference>
<dbReference type="PROSITE" id="PS50995">
    <property type="entry name" value="HTH_MARR_2"/>
    <property type="match status" value="1"/>
</dbReference>
<reference evidence="5" key="1">
    <citation type="submission" date="2006-10" db="EMBL/GenBank/DDBJ databases">
        <title>Complete sequence of Solibacter usitatus Ellin6076.</title>
        <authorList>
            <consortium name="US DOE Joint Genome Institute"/>
            <person name="Copeland A."/>
            <person name="Lucas S."/>
            <person name="Lapidus A."/>
            <person name="Barry K."/>
            <person name="Detter J.C."/>
            <person name="Glavina del Rio T."/>
            <person name="Hammon N."/>
            <person name="Israni S."/>
            <person name="Dalin E."/>
            <person name="Tice H."/>
            <person name="Pitluck S."/>
            <person name="Thompson L.S."/>
            <person name="Brettin T."/>
            <person name="Bruce D."/>
            <person name="Han C."/>
            <person name="Tapia R."/>
            <person name="Gilna P."/>
            <person name="Schmutz J."/>
            <person name="Larimer F."/>
            <person name="Land M."/>
            <person name="Hauser L."/>
            <person name="Kyrpides N."/>
            <person name="Mikhailova N."/>
            <person name="Janssen P.H."/>
            <person name="Kuske C.R."/>
            <person name="Richardson P."/>
        </authorList>
    </citation>
    <scope>NUCLEOTIDE SEQUENCE</scope>
    <source>
        <strain evidence="5">Ellin6076</strain>
    </source>
</reference>
<evidence type="ECO:0000259" key="4">
    <source>
        <dbReference type="PROSITE" id="PS50995"/>
    </source>
</evidence>
<dbReference type="HOGENOM" id="CLU_083287_27_2_0"/>
<dbReference type="EMBL" id="CP000473">
    <property type="protein sequence ID" value="ABJ85553.1"/>
    <property type="molecule type" value="Genomic_DNA"/>
</dbReference>
<dbReference type="PANTHER" id="PTHR42756:SF1">
    <property type="entry name" value="TRANSCRIPTIONAL REPRESSOR OF EMRAB OPERON"/>
    <property type="match status" value="1"/>
</dbReference>
<dbReference type="GO" id="GO:0003677">
    <property type="term" value="F:DNA binding"/>
    <property type="evidence" value="ECO:0007669"/>
    <property type="project" value="UniProtKB-KW"/>
</dbReference>
<protein>
    <submittedName>
        <fullName evidence="5">Transcriptional regulator, MarR family</fullName>
    </submittedName>
</protein>
<evidence type="ECO:0000256" key="3">
    <source>
        <dbReference type="ARBA" id="ARBA00023163"/>
    </source>
</evidence>
<evidence type="ECO:0000313" key="5">
    <source>
        <dbReference type="EMBL" id="ABJ85553.1"/>
    </source>
</evidence>
<dbReference type="Pfam" id="PF01047">
    <property type="entry name" value="MarR"/>
    <property type="match status" value="1"/>
</dbReference>
<dbReference type="OrthoDB" id="9799747at2"/>
<dbReference type="STRING" id="234267.Acid_4594"/>
<dbReference type="SMART" id="SM00347">
    <property type="entry name" value="HTH_MARR"/>
    <property type="match status" value="1"/>
</dbReference>
<dbReference type="InterPro" id="IPR036388">
    <property type="entry name" value="WH-like_DNA-bd_sf"/>
</dbReference>
<dbReference type="PRINTS" id="PR00598">
    <property type="entry name" value="HTHMARR"/>
</dbReference>
<evidence type="ECO:0000256" key="1">
    <source>
        <dbReference type="ARBA" id="ARBA00023015"/>
    </source>
</evidence>
<dbReference type="Gene3D" id="1.10.10.10">
    <property type="entry name" value="Winged helix-like DNA-binding domain superfamily/Winged helix DNA-binding domain"/>
    <property type="match status" value="1"/>
</dbReference>
<keyword evidence="1" id="KW-0805">Transcription regulation</keyword>
<dbReference type="AlphaFoldDB" id="Q01XR2"/>
<gene>
    <name evidence="5" type="ordered locus">Acid_4594</name>
</gene>